<sequence length="151" mass="15973">MASLLVKSSFDGSLPSPAQVNGYLQTPKDPSTSISVAHSLEDGEVPPLIASNVPSSSCPLPNNLSDPLSFSKIVQGHKVVSAVPPLDPAALCLVSLTLKPLSIFEGKPCVLFKSSEKKTLINNHKFVLIGKFSHGRPPLSSIKVFFAALKL</sequence>
<dbReference type="Proteomes" id="UP001454036">
    <property type="component" value="Unassembled WGS sequence"/>
</dbReference>
<dbReference type="EMBL" id="BAABME010041711">
    <property type="protein sequence ID" value="GAA0172889.1"/>
    <property type="molecule type" value="Genomic_DNA"/>
</dbReference>
<evidence type="ECO:0000313" key="1">
    <source>
        <dbReference type="EMBL" id="GAA0172889.1"/>
    </source>
</evidence>
<dbReference type="AlphaFoldDB" id="A0AAV3R908"/>
<accession>A0AAV3R908</accession>
<comment type="caution">
    <text evidence="1">The sequence shown here is derived from an EMBL/GenBank/DDBJ whole genome shotgun (WGS) entry which is preliminary data.</text>
</comment>
<protein>
    <submittedName>
        <fullName evidence="1">Uncharacterized protein</fullName>
    </submittedName>
</protein>
<gene>
    <name evidence="1" type="ORF">LIER_43934</name>
</gene>
<name>A0AAV3R908_LITER</name>
<proteinExistence type="predicted"/>
<reference evidence="1 2" key="1">
    <citation type="submission" date="2024-01" db="EMBL/GenBank/DDBJ databases">
        <title>The complete chloroplast genome sequence of Lithospermum erythrorhizon: insights into the phylogenetic relationship among Boraginaceae species and the maternal lineages of purple gromwells.</title>
        <authorList>
            <person name="Okada T."/>
            <person name="Watanabe K."/>
        </authorList>
    </citation>
    <scope>NUCLEOTIDE SEQUENCE [LARGE SCALE GENOMIC DNA]</scope>
</reference>
<evidence type="ECO:0000313" key="2">
    <source>
        <dbReference type="Proteomes" id="UP001454036"/>
    </source>
</evidence>
<keyword evidence="2" id="KW-1185">Reference proteome</keyword>
<organism evidence="1 2">
    <name type="scientific">Lithospermum erythrorhizon</name>
    <name type="common">Purple gromwell</name>
    <name type="synonym">Lithospermum officinale var. erythrorhizon</name>
    <dbReference type="NCBI Taxonomy" id="34254"/>
    <lineage>
        <taxon>Eukaryota</taxon>
        <taxon>Viridiplantae</taxon>
        <taxon>Streptophyta</taxon>
        <taxon>Embryophyta</taxon>
        <taxon>Tracheophyta</taxon>
        <taxon>Spermatophyta</taxon>
        <taxon>Magnoliopsida</taxon>
        <taxon>eudicotyledons</taxon>
        <taxon>Gunneridae</taxon>
        <taxon>Pentapetalae</taxon>
        <taxon>asterids</taxon>
        <taxon>lamiids</taxon>
        <taxon>Boraginales</taxon>
        <taxon>Boraginaceae</taxon>
        <taxon>Boraginoideae</taxon>
        <taxon>Lithospermeae</taxon>
        <taxon>Lithospermum</taxon>
    </lineage>
</organism>